<proteinExistence type="predicted"/>
<dbReference type="InterPro" id="IPR051781">
    <property type="entry name" value="Metallo-dep_Hydrolase"/>
</dbReference>
<dbReference type="InterPro" id="IPR006680">
    <property type="entry name" value="Amidohydro-rel"/>
</dbReference>
<dbReference type="Gene3D" id="2.30.40.10">
    <property type="entry name" value="Urease, subunit C, domain 1"/>
    <property type="match status" value="1"/>
</dbReference>
<feature type="domain" description="Amidohydrolase-related" evidence="1">
    <location>
        <begin position="61"/>
        <end position="403"/>
    </location>
</feature>
<evidence type="ECO:0000259" key="1">
    <source>
        <dbReference type="Pfam" id="PF01979"/>
    </source>
</evidence>
<reference evidence="2 3" key="2">
    <citation type="submission" date="2019-10" db="EMBL/GenBank/DDBJ databases">
        <title>Thermopilla bonchosmolovskayae gen. nov., sp. nov., a moderately thermophilic Chloroflexi bacterium from a Chukotka hot spring (Arctic, Russia), representing a novel classis Thermopillaia, which include previously uncultivated lineage OLB14.</title>
        <authorList>
            <person name="Kochetkova T.V."/>
            <person name="Zayulina K.S."/>
            <person name="Zhigarkov V.S."/>
            <person name="Minaev N.V."/>
            <person name="Novikov A."/>
            <person name="Toshchakov S.V."/>
            <person name="Elcheninov A.G."/>
            <person name="Kublanov I.V."/>
        </authorList>
    </citation>
    <scope>NUCLEOTIDE SEQUENCE [LARGE SCALE GENOMIC DNA]</scope>
    <source>
        <strain evidence="2 3">3753O</strain>
    </source>
</reference>
<dbReference type="SUPFAM" id="SSF51556">
    <property type="entry name" value="Metallo-dependent hydrolases"/>
    <property type="match status" value="1"/>
</dbReference>
<name>A0ABX6BZT9_9CHLR</name>
<dbReference type="Gene3D" id="3.20.20.140">
    <property type="entry name" value="Metal-dependent hydrolases"/>
    <property type="match status" value="1"/>
</dbReference>
<dbReference type="CDD" id="cd01299">
    <property type="entry name" value="Met_dep_hydrolase_A"/>
    <property type="match status" value="1"/>
</dbReference>
<dbReference type="PANTHER" id="PTHR43135">
    <property type="entry name" value="ALPHA-D-RIBOSE 1-METHYLPHOSPHONATE 5-TRIPHOSPHATE DIPHOSPHATASE"/>
    <property type="match status" value="1"/>
</dbReference>
<evidence type="ECO:0000313" key="3">
    <source>
        <dbReference type="Proteomes" id="UP000326331"/>
    </source>
</evidence>
<dbReference type="InterPro" id="IPR032466">
    <property type="entry name" value="Metal_Hydrolase"/>
</dbReference>
<dbReference type="PANTHER" id="PTHR43135:SF3">
    <property type="entry name" value="ALPHA-D-RIBOSE 1-METHYLPHOSPHONATE 5-TRIPHOSPHATE DIPHOSPHATASE"/>
    <property type="match status" value="1"/>
</dbReference>
<dbReference type="InterPro" id="IPR011059">
    <property type="entry name" value="Metal-dep_hydrolase_composite"/>
</dbReference>
<dbReference type="Pfam" id="PF01979">
    <property type="entry name" value="Amidohydro_1"/>
    <property type="match status" value="1"/>
</dbReference>
<dbReference type="InterPro" id="IPR057744">
    <property type="entry name" value="OTAase-like"/>
</dbReference>
<dbReference type="EMBL" id="CP042829">
    <property type="protein sequence ID" value="QFG02049.1"/>
    <property type="molecule type" value="Genomic_DNA"/>
</dbReference>
<organism evidence="2 3">
    <name type="scientific">Tepidiforma bonchosmolovskayae</name>
    <dbReference type="NCBI Taxonomy" id="2601677"/>
    <lineage>
        <taxon>Bacteria</taxon>
        <taxon>Bacillati</taxon>
        <taxon>Chloroflexota</taxon>
        <taxon>Tepidiformia</taxon>
        <taxon>Tepidiformales</taxon>
        <taxon>Tepidiformaceae</taxon>
        <taxon>Tepidiforma</taxon>
    </lineage>
</organism>
<evidence type="ECO:0000313" key="2">
    <source>
        <dbReference type="EMBL" id="QFG02049.1"/>
    </source>
</evidence>
<sequence length="417" mass="44000">MAGVALQPILLRNVAVFDDAARTFRPGLSVLCRDGRIDRILAEPLPDIPAGARVIDGQGRFLVPGLIDCHVHLTSGGDPNELAAMRAEPLAVRAWKAERNAAATVRAGVTTVRDLGAADHLNIHLARAVDAGLLEGPRILAAGYGVTMTGGHGHGFIAVEADGPDEVRKKVREQLRAGAAAIKLFASGGVMTPGVDPRSPSFTVEELRAGVEEAHKAFRVVGAHAQATEGIKNAILAGVDSIEHGVWLDEEAIAMMVERGTCLVATLTAPWQIAHRGVEAGVPAYMVEKGWQVLEAHEQSFRAAVRAGVRIAMGTDQGTPFNRPGENAQELLRMVQLGLSNAAALLAATAWAADLLRLADRTGRIREGLDADLLLLDRDPLADIAVLAEPAAIRAVLARGKIICTTLPVTTPEPEAP</sequence>
<keyword evidence="3" id="KW-1185">Reference proteome</keyword>
<dbReference type="Proteomes" id="UP000326331">
    <property type="component" value="Chromosome"/>
</dbReference>
<reference evidence="2 3" key="1">
    <citation type="submission" date="2019-08" db="EMBL/GenBank/DDBJ databases">
        <authorList>
            <person name="Toschakov S.V."/>
        </authorList>
    </citation>
    <scope>NUCLEOTIDE SEQUENCE [LARGE SCALE GENOMIC DNA]</scope>
    <source>
        <strain evidence="2 3">3753O</strain>
    </source>
</reference>
<accession>A0ABX6BZT9</accession>
<dbReference type="SUPFAM" id="SSF51338">
    <property type="entry name" value="Composite domain of metallo-dependent hydrolases"/>
    <property type="match status" value="1"/>
</dbReference>
<protein>
    <submittedName>
        <fullName evidence="2">Amidohydrolase family protein</fullName>
    </submittedName>
</protein>
<gene>
    <name evidence="2" type="ORF">Tbon_01590</name>
</gene>